<dbReference type="InterPro" id="IPR006680">
    <property type="entry name" value="Amidohydro-rel"/>
</dbReference>
<dbReference type="eggNOG" id="COG1820">
    <property type="taxonomic scope" value="Bacteria"/>
</dbReference>
<evidence type="ECO:0000256" key="6">
    <source>
        <dbReference type="PIRSR" id="PIRSR038994-1"/>
    </source>
</evidence>
<feature type="binding site" evidence="7">
    <location>
        <position position="131"/>
    </location>
    <ligand>
        <name>Zn(2+)</name>
        <dbReference type="ChEBI" id="CHEBI:29105"/>
    </ligand>
</feature>
<reference evidence="9 10" key="1">
    <citation type="submission" date="2013-12" db="EMBL/GenBank/DDBJ databases">
        <authorList>
            <consortium name="DOE Joint Genome Institute"/>
            <person name="Eisen J."/>
            <person name="Huntemann M."/>
            <person name="Han J."/>
            <person name="Chen A."/>
            <person name="Kyrpides N."/>
            <person name="Mavromatis K."/>
            <person name="Markowitz V."/>
            <person name="Palaniappan K."/>
            <person name="Ivanova N."/>
            <person name="Schaumberg A."/>
            <person name="Pati A."/>
            <person name="Liolios K."/>
            <person name="Nordberg H.P."/>
            <person name="Cantor M.N."/>
            <person name="Hua S.X."/>
            <person name="Woyke T."/>
        </authorList>
    </citation>
    <scope>NUCLEOTIDE SEQUENCE [LARGE SCALE GENOMIC DNA]</scope>
    <source>
        <strain evidence="10">DSM 19437</strain>
    </source>
</reference>
<feature type="binding site" evidence="7">
    <location>
        <position position="196"/>
    </location>
    <ligand>
        <name>Zn(2+)</name>
        <dbReference type="ChEBI" id="CHEBI:29105"/>
    </ligand>
</feature>
<dbReference type="OrthoDB" id="9776488at2"/>
<comment type="cofactor">
    <cofactor evidence="7">
        <name>a divalent metal cation</name>
        <dbReference type="ChEBI" id="CHEBI:60240"/>
    </cofactor>
    <text evidence="7">Binds 1 divalent metal cation per subunit.</text>
</comment>
<dbReference type="InterPro" id="IPR011059">
    <property type="entry name" value="Metal-dep_hydrolase_composite"/>
</dbReference>
<dbReference type="Gene3D" id="3.20.20.140">
    <property type="entry name" value="Metal-dependent hydrolases"/>
    <property type="match status" value="1"/>
</dbReference>
<dbReference type="RefSeq" id="WP_008586018.1">
    <property type="nucleotide sequence ID" value="NZ_CP007035.1"/>
</dbReference>
<dbReference type="EMBL" id="CP007035">
    <property type="protein sequence ID" value="AHF15775.1"/>
    <property type="molecule type" value="Genomic_DNA"/>
</dbReference>
<dbReference type="PANTHER" id="PTHR11113:SF14">
    <property type="entry name" value="N-ACETYLGLUCOSAMINE-6-PHOSPHATE DEACETYLASE"/>
    <property type="match status" value="1"/>
</dbReference>
<feature type="domain" description="Amidohydrolase-related" evidence="8">
    <location>
        <begin position="52"/>
        <end position="390"/>
    </location>
</feature>
<evidence type="ECO:0000256" key="2">
    <source>
        <dbReference type="ARBA" id="ARBA00022723"/>
    </source>
</evidence>
<dbReference type="AlphaFoldDB" id="W0EY88"/>
<evidence type="ECO:0000256" key="7">
    <source>
        <dbReference type="PIRSR" id="PIRSR038994-3"/>
    </source>
</evidence>
<keyword evidence="10" id="KW-1185">Reference proteome</keyword>
<dbReference type="GO" id="GO:0008448">
    <property type="term" value="F:N-acetylglucosamine-6-phosphate deacetylase activity"/>
    <property type="evidence" value="ECO:0007669"/>
    <property type="project" value="InterPro"/>
</dbReference>
<evidence type="ECO:0000256" key="3">
    <source>
        <dbReference type="ARBA" id="ARBA00022801"/>
    </source>
</evidence>
<evidence type="ECO:0000259" key="8">
    <source>
        <dbReference type="Pfam" id="PF01979"/>
    </source>
</evidence>
<dbReference type="KEGG" id="nso:NIASO_12625"/>
<feature type="active site" description="Proton donor/acceptor" evidence="6">
    <location>
        <position position="279"/>
    </location>
</feature>
<organism evidence="9 10">
    <name type="scientific">Niabella soli DSM 19437</name>
    <dbReference type="NCBI Taxonomy" id="929713"/>
    <lineage>
        <taxon>Bacteria</taxon>
        <taxon>Pseudomonadati</taxon>
        <taxon>Bacteroidota</taxon>
        <taxon>Chitinophagia</taxon>
        <taxon>Chitinophagales</taxon>
        <taxon>Chitinophagaceae</taxon>
        <taxon>Niabella</taxon>
    </lineage>
</organism>
<dbReference type="PIRSF" id="PIRSF038994">
    <property type="entry name" value="NagA"/>
    <property type="match status" value="1"/>
</dbReference>
<evidence type="ECO:0000256" key="4">
    <source>
        <dbReference type="ARBA" id="ARBA00023277"/>
    </source>
</evidence>
<keyword evidence="2 7" id="KW-0479">Metal-binding</keyword>
<dbReference type="FunFam" id="3.20.20.140:FF:000004">
    <property type="entry name" value="N-acetylglucosamine-6-phosphate deacetylase"/>
    <property type="match status" value="1"/>
</dbReference>
<dbReference type="CDD" id="cd00854">
    <property type="entry name" value="NagA"/>
    <property type="match status" value="1"/>
</dbReference>
<feature type="binding site" evidence="7">
    <location>
        <position position="217"/>
    </location>
    <ligand>
        <name>Zn(2+)</name>
        <dbReference type="ChEBI" id="CHEBI:29105"/>
    </ligand>
</feature>
<keyword evidence="3 5" id="KW-0378">Hydrolase</keyword>
<proteinExistence type="inferred from homology"/>
<evidence type="ECO:0000313" key="10">
    <source>
        <dbReference type="Proteomes" id="UP000003586"/>
    </source>
</evidence>
<dbReference type="PANTHER" id="PTHR11113">
    <property type="entry name" value="N-ACETYLGLUCOSAMINE-6-PHOSPHATE DEACETYLASE"/>
    <property type="match status" value="1"/>
</dbReference>
<dbReference type="SUPFAM" id="SSF51338">
    <property type="entry name" value="Composite domain of metallo-dependent hydrolases"/>
    <property type="match status" value="1"/>
</dbReference>
<gene>
    <name evidence="9" type="ORF">NIASO_12625</name>
</gene>
<dbReference type="GO" id="GO:0006046">
    <property type="term" value="P:N-acetylglucosamine catabolic process"/>
    <property type="evidence" value="ECO:0007669"/>
    <property type="project" value="TreeGrafter"/>
</dbReference>
<dbReference type="SUPFAM" id="SSF51556">
    <property type="entry name" value="Metallo-dependent hydrolases"/>
    <property type="match status" value="1"/>
</dbReference>
<evidence type="ECO:0000313" key="9">
    <source>
        <dbReference type="EMBL" id="AHF15775.1"/>
    </source>
</evidence>
<dbReference type="GO" id="GO:0046872">
    <property type="term" value="F:metal ion binding"/>
    <property type="evidence" value="ECO:0007669"/>
    <property type="project" value="UniProtKB-KW"/>
</dbReference>
<dbReference type="InterPro" id="IPR032466">
    <property type="entry name" value="Metal_Hydrolase"/>
</dbReference>
<evidence type="ECO:0000256" key="1">
    <source>
        <dbReference type="ARBA" id="ARBA00010716"/>
    </source>
</evidence>
<evidence type="ECO:0000256" key="5">
    <source>
        <dbReference type="PIRNR" id="PIRNR038994"/>
    </source>
</evidence>
<protein>
    <submittedName>
        <fullName evidence="9">N-acetylglucosamine-6-phosphate deacetylase</fullName>
    </submittedName>
</protein>
<dbReference type="STRING" id="929713.NIASO_12625"/>
<name>W0EY88_9BACT</name>
<keyword evidence="4 5" id="KW-0119">Carbohydrate metabolism</keyword>
<dbReference type="NCBIfam" id="TIGR00221">
    <property type="entry name" value="nagA"/>
    <property type="match status" value="1"/>
</dbReference>
<accession>W0EY88</accession>
<dbReference type="Proteomes" id="UP000003586">
    <property type="component" value="Chromosome"/>
</dbReference>
<dbReference type="Gene3D" id="2.30.40.10">
    <property type="entry name" value="Urease, subunit C, domain 1"/>
    <property type="match status" value="1"/>
</dbReference>
<sequence length="402" mass="43454">MNALKIINGKLVLPDGVVEGKSLYVLDGKIQAITGEMLDFPDLQEMDVHGNYVAPGFIDMHVHGGADHDFMDNDPLGFVAIAQMHAQHGTTSMNPTTLSCGKEDLLETIRLYDAAEPVRYDGAQFIGLHIEGPYFAMEQRGAQDPRFIRDPDPEEYGEVLAAAKHIARWSAAPELPGALEFGKYMVQHKVMPAIAHTNASYEDVVQAFDAGYTHVTHFYSAMSGVFRRNAFRYAGVVESAYLIDEMTVEIIADGVHLPPPLLQLVYKLKGADKIALITDAMRGAGTQGSGSILGSRKNGLPVLLEDGVAKLPDRSAFAGSIATMDRLVRNMITLAGVSLMDAVKMATATPAKLMGVHEWTGSLEEGKQADIVVFDPSVAILKTIIGGRLVHDAGKLELPEAD</sequence>
<comment type="similarity">
    <text evidence="1 5">Belongs to the metallo-dependent hydrolases superfamily. NagA family.</text>
</comment>
<dbReference type="HOGENOM" id="CLU_032482_2_1_10"/>
<dbReference type="Pfam" id="PF01979">
    <property type="entry name" value="Amidohydro_1"/>
    <property type="match status" value="1"/>
</dbReference>
<dbReference type="InterPro" id="IPR003764">
    <property type="entry name" value="GlcNAc_6-P_deAcase"/>
</dbReference>